<dbReference type="Pfam" id="PF19851">
    <property type="entry name" value="DUF6326"/>
    <property type="match status" value="1"/>
</dbReference>
<dbReference type="RefSeq" id="WP_379932785.1">
    <property type="nucleotide sequence ID" value="NZ_JBHTHY010000003.1"/>
</dbReference>
<sequence>MTNLKTRELLSTLWIVLTVNYIFCDVFSLYLSETLEKLMAGGMGGIKFTQEFLLVFSIIMEMPMLMIILSKVLDRKINKWLNLIVGLLLLIVQVGSILTDENYLHYLFFSVVEISILLIILVISFKWKGTVIPSDRN</sequence>
<reference evidence="3" key="1">
    <citation type="journal article" date="2019" name="Int. J. Syst. Evol. Microbiol.">
        <title>The Global Catalogue of Microorganisms (GCM) 10K type strain sequencing project: providing services to taxonomists for standard genome sequencing and annotation.</title>
        <authorList>
            <consortium name="The Broad Institute Genomics Platform"/>
            <consortium name="The Broad Institute Genome Sequencing Center for Infectious Disease"/>
            <person name="Wu L."/>
            <person name="Ma J."/>
        </authorList>
    </citation>
    <scope>NUCLEOTIDE SEQUENCE [LARGE SCALE GENOMIC DNA]</scope>
    <source>
        <strain evidence="3">CCUG 61948</strain>
    </source>
</reference>
<evidence type="ECO:0000313" key="3">
    <source>
        <dbReference type="Proteomes" id="UP001597012"/>
    </source>
</evidence>
<dbReference type="EMBL" id="JBHTHY010000003">
    <property type="protein sequence ID" value="MFD0796843.1"/>
    <property type="molecule type" value="Genomic_DNA"/>
</dbReference>
<keyword evidence="1" id="KW-0812">Transmembrane</keyword>
<comment type="caution">
    <text evidence="2">The sequence shown here is derived from an EMBL/GenBank/DDBJ whole genome shotgun (WGS) entry which is preliminary data.</text>
</comment>
<accession>A0ABW3B248</accession>
<keyword evidence="1" id="KW-0472">Membrane</keyword>
<keyword evidence="1" id="KW-1133">Transmembrane helix</keyword>
<feature type="transmembrane region" description="Helical" evidence="1">
    <location>
        <begin position="52"/>
        <end position="73"/>
    </location>
</feature>
<keyword evidence="3" id="KW-1185">Reference proteome</keyword>
<name>A0ABW3B248_9FLAO</name>
<organism evidence="2 3">
    <name type="scientific">Maribacter chungangensis</name>
    <dbReference type="NCBI Taxonomy" id="1069117"/>
    <lineage>
        <taxon>Bacteria</taxon>
        <taxon>Pseudomonadati</taxon>
        <taxon>Bacteroidota</taxon>
        <taxon>Flavobacteriia</taxon>
        <taxon>Flavobacteriales</taxon>
        <taxon>Flavobacteriaceae</taxon>
        <taxon>Maribacter</taxon>
    </lineage>
</organism>
<feature type="transmembrane region" description="Helical" evidence="1">
    <location>
        <begin position="80"/>
        <end position="98"/>
    </location>
</feature>
<feature type="transmembrane region" description="Helical" evidence="1">
    <location>
        <begin position="104"/>
        <end position="127"/>
    </location>
</feature>
<protein>
    <submittedName>
        <fullName evidence="2">DUF6326 family protein</fullName>
    </submittedName>
</protein>
<gene>
    <name evidence="2" type="ORF">ACFQZJ_05185</name>
</gene>
<dbReference type="InterPro" id="IPR046289">
    <property type="entry name" value="DUF6326"/>
</dbReference>
<evidence type="ECO:0000256" key="1">
    <source>
        <dbReference type="SAM" id="Phobius"/>
    </source>
</evidence>
<dbReference type="Proteomes" id="UP001597012">
    <property type="component" value="Unassembled WGS sequence"/>
</dbReference>
<feature type="transmembrane region" description="Helical" evidence="1">
    <location>
        <begin position="12"/>
        <end position="32"/>
    </location>
</feature>
<proteinExistence type="predicted"/>
<evidence type="ECO:0000313" key="2">
    <source>
        <dbReference type="EMBL" id="MFD0796843.1"/>
    </source>
</evidence>